<dbReference type="HOGENOM" id="CLU_601133_0_0_5"/>
<sequence length="455" mass="50898">MDITQDEIDGLVSSLSESLSVEVKRWIDPRLPSGAAKIIQATIALRNRNGGYLVVGFDDTTLLPDLENELTDVFEAFHADVVQGIVSKYASIPFEVLVGFARFKDRPYPVIKVPAGVTVPVATKRELTVPGGNSVLKDRVYFRTLNSNGRVSSAPALASDWKDIVDICFDNREADIGRFLRRHLGGESLTALLQSFGAAPAPPTMLERLTVLMAENEDRRDQVLSSSDFATDYSPFADMGSWSAMAIIDPPISEGNDIDFLNKVASSNPRYTGWPVWLDSRNFYDQRWKPRKVNSHWETTILSGHVDFYRIRKTGEFYLWRILQDDLTDKVPPRTKLDPILVLWRVAETLAVLLAFARELGASDDAEIHVLFKWSGIAGRELEAWSDWSRYISAWDPSYVDSETGYVQMRCDTPINSLAPLIKSATDPMLSSFGGHSLSEKVIEGVVQKVLSRTF</sequence>
<dbReference type="RefSeq" id="WP_022556429.1">
    <property type="nucleotide sequence ID" value="NC_022535.1"/>
</dbReference>
<dbReference type="Gene3D" id="3.30.950.30">
    <property type="entry name" value="Schlafen, AAA domain"/>
    <property type="match status" value="1"/>
</dbReference>
<dbReference type="KEGG" id="rir:BN877_I1880"/>
<dbReference type="InterPro" id="IPR038461">
    <property type="entry name" value="Schlafen_AlbA_2_dom_sf"/>
</dbReference>
<evidence type="ECO:0000313" key="2">
    <source>
        <dbReference type="Proteomes" id="UP000016944"/>
    </source>
</evidence>
<protein>
    <submittedName>
        <fullName evidence="1">Transcriptional regulator</fullName>
    </submittedName>
</protein>
<evidence type="ECO:0000313" key="1">
    <source>
        <dbReference type="EMBL" id="CDI08774.1"/>
    </source>
</evidence>
<organism evidence="1 2">
    <name type="scientific">Agrobacterium pusense</name>
    <dbReference type="NCBI Taxonomy" id="648995"/>
    <lineage>
        <taxon>Bacteria</taxon>
        <taxon>Pseudomonadati</taxon>
        <taxon>Pseudomonadota</taxon>
        <taxon>Alphaproteobacteria</taxon>
        <taxon>Hyphomicrobiales</taxon>
        <taxon>Rhizobiaceae</taxon>
        <taxon>Rhizobium/Agrobacterium group</taxon>
        <taxon>Agrobacterium</taxon>
    </lineage>
</organism>
<proteinExistence type="predicted"/>
<reference evidence="1 2" key="1">
    <citation type="journal article" date="2013" name="Genome Announc.">
        <title>Complete Genome Sequence of the Sesbania Symbiont and Rice Growth-Promoting Endophyte Rhizobium sp. Strain IRBG74.</title>
        <authorList>
            <person name="Crook M.B."/>
            <person name="Mitra S."/>
            <person name="Ane J.M."/>
            <person name="Sadowsky M.J."/>
            <person name="Gyaneshwar P."/>
        </authorList>
    </citation>
    <scope>NUCLEOTIDE SEQUENCE [LARGE SCALE GENOMIC DNA]</scope>
    <source>
        <strain evidence="1 2">IRBG74</strain>
    </source>
</reference>
<dbReference type="AlphaFoldDB" id="U4PUI0"/>
<name>U4PUI0_9HYPH</name>
<dbReference type="EMBL" id="HG518322">
    <property type="protein sequence ID" value="CDI08774.1"/>
    <property type="molecule type" value="Genomic_DNA"/>
</dbReference>
<accession>U4PUI0</accession>
<dbReference type="Proteomes" id="UP000016944">
    <property type="component" value="Chromosome I"/>
</dbReference>
<dbReference type="PATRIC" id="fig|424182.3.peg.1851"/>
<gene>
    <name evidence="1" type="ORF">BN877_I1880</name>
</gene>